<proteinExistence type="predicted"/>
<feature type="compositionally biased region" description="Basic and acidic residues" evidence="1">
    <location>
        <begin position="42"/>
        <end position="62"/>
    </location>
</feature>
<organism evidence="2 3">
    <name type="scientific">Caldibacillus debilis</name>
    <dbReference type="NCBI Taxonomy" id="301148"/>
    <lineage>
        <taxon>Bacteria</taxon>
        <taxon>Bacillati</taxon>
        <taxon>Bacillota</taxon>
        <taxon>Bacilli</taxon>
        <taxon>Bacillales</taxon>
        <taxon>Bacillaceae</taxon>
        <taxon>Caldibacillus</taxon>
    </lineage>
</organism>
<comment type="caution">
    <text evidence="2">The sequence shown here is derived from an EMBL/GenBank/DDBJ whole genome shotgun (WGS) entry which is preliminary data.</text>
</comment>
<evidence type="ECO:0000313" key="3">
    <source>
        <dbReference type="Proteomes" id="UP000257014"/>
    </source>
</evidence>
<dbReference type="AlphaFoldDB" id="A0A3E0JXY4"/>
<dbReference type="Proteomes" id="UP000257014">
    <property type="component" value="Unassembled WGS sequence"/>
</dbReference>
<protein>
    <submittedName>
        <fullName evidence="2">Uncharacterized protein</fullName>
    </submittedName>
</protein>
<accession>A0A3E0JXY4</accession>
<sequence length="105" mass="11488">MACIEGIGGGPVRHTACSWARLPAVYRLRFNGSSKNGFGPDPMRDRAKAMPDPAKREGRLDIGDPSVCGIRGRFKPDCPACQSGNRVITRSLKCPEREETPVSRF</sequence>
<reference evidence="2 3" key="1">
    <citation type="submission" date="2018-03" db="EMBL/GenBank/DDBJ databases">
        <authorList>
            <person name="Keele B.F."/>
        </authorList>
    </citation>
    <scope>NUCLEOTIDE SEQUENCE [LARGE SCALE GENOMIC DNA]</scope>
    <source>
        <strain evidence="2">ZCTH4_d</strain>
    </source>
</reference>
<feature type="region of interest" description="Disordered" evidence="1">
    <location>
        <begin position="36"/>
        <end position="63"/>
    </location>
</feature>
<dbReference type="EMBL" id="QEWE01000034">
    <property type="protein sequence ID" value="REJ25126.1"/>
    <property type="molecule type" value="Genomic_DNA"/>
</dbReference>
<name>A0A3E0JXY4_9BACI</name>
<evidence type="ECO:0000256" key="1">
    <source>
        <dbReference type="SAM" id="MobiDB-lite"/>
    </source>
</evidence>
<evidence type="ECO:0000313" key="2">
    <source>
        <dbReference type="EMBL" id="REJ25126.1"/>
    </source>
</evidence>
<gene>
    <name evidence="2" type="ORF">C6P37_15145</name>
</gene>